<feature type="repeat" description="WD" evidence="3">
    <location>
        <begin position="598"/>
        <end position="639"/>
    </location>
</feature>
<dbReference type="AlphaFoldDB" id="A0A7W7LDW4"/>
<dbReference type="InterPro" id="IPR011047">
    <property type="entry name" value="Quinoprotein_ADH-like_sf"/>
</dbReference>
<dbReference type="InterPro" id="IPR001387">
    <property type="entry name" value="Cro/C1-type_HTH"/>
</dbReference>
<dbReference type="EMBL" id="JACHJG010000009">
    <property type="protein sequence ID" value="MBB4888400.1"/>
    <property type="molecule type" value="Genomic_DNA"/>
</dbReference>
<feature type="repeat" description="WD" evidence="3">
    <location>
        <begin position="1145"/>
        <end position="1186"/>
    </location>
</feature>
<feature type="repeat" description="WD" evidence="3">
    <location>
        <begin position="1019"/>
        <end position="1060"/>
    </location>
</feature>
<organism evidence="5 6">
    <name type="scientific">Streptomyces netropsis</name>
    <name type="common">Streptoverticillium netropsis</name>
    <dbReference type="NCBI Taxonomy" id="55404"/>
    <lineage>
        <taxon>Bacteria</taxon>
        <taxon>Bacillati</taxon>
        <taxon>Actinomycetota</taxon>
        <taxon>Actinomycetes</taxon>
        <taxon>Kitasatosporales</taxon>
        <taxon>Streptomycetaceae</taxon>
        <taxon>Streptomyces</taxon>
    </lineage>
</organism>
<evidence type="ECO:0000256" key="1">
    <source>
        <dbReference type="ARBA" id="ARBA00022574"/>
    </source>
</evidence>
<feature type="repeat" description="WD" evidence="3">
    <location>
        <begin position="685"/>
        <end position="726"/>
    </location>
</feature>
<dbReference type="InterPro" id="IPR020472">
    <property type="entry name" value="WD40_PAC1"/>
</dbReference>
<dbReference type="InterPro" id="IPR027417">
    <property type="entry name" value="P-loop_NTPase"/>
</dbReference>
<dbReference type="CDD" id="cd00200">
    <property type="entry name" value="WD40"/>
    <property type="match status" value="2"/>
</dbReference>
<protein>
    <submittedName>
        <fullName evidence="5">WD40 repeat protein</fullName>
    </submittedName>
</protein>
<feature type="domain" description="HTH cro/C1-type" evidence="4">
    <location>
        <begin position="1"/>
        <end position="45"/>
    </location>
</feature>
<proteinExistence type="predicted"/>
<dbReference type="Gene3D" id="2.130.10.10">
    <property type="entry name" value="YVTN repeat-like/Quinoprotein amine dehydrogenase"/>
    <property type="match status" value="5"/>
</dbReference>
<dbReference type="SUPFAM" id="SSF50978">
    <property type="entry name" value="WD40 repeat-like"/>
    <property type="match status" value="1"/>
</dbReference>
<comment type="caution">
    <text evidence="5">The sequence shown here is derived from an EMBL/GenBank/DDBJ whole genome shotgun (WGS) entry which is preliminary data.</text>
</comment>
<dbReference type="InterPro" id="IPR049052">
    <property type="entry name" value="nSTAND1"/>
</dbReference>
<name>A0A7W7LDW4_STRNE</name>
<dbReference type="PROSITE" id="PS50294">
    <property type="entry name" value="WD_REPEATS_REGION"/>
    <property type="match status" value="12"/>
</dbReference>
<keyword evidence="1 3" id="KW-0853">WD repeat</keyword>
<feature type="repeat" description="WD" evidence="3">
    <location>
        <begin position="811"/>
        <end position="852"/>
    </location>
</feature>
<dbReference type="PROSITE" id="PS50943">
    <property type="entry name" value="HTH_CROC1"/>
    <property type="match status" value="1"/>
</dbReference>
<dbReference type="Pfam" id="PF20703">
    <property type="entry name" value="nSTAND1"/>
    <property type="match status" value="1"/>
</dbReference>
<feature type="repeat" description="WD" evidence="3">
    <location>
        <begin position="640"/>
        <end position="681"/>
    </location>
</feature>
<feature type="repeat" description="WD" evidence="3">
    <location>
        <begin position="1104"/>
        <end position="1145"/>
    </location>
</feature>
<dbReference type="Pfam" id="PF00400">
    <property type="entry name" value="WD40"/>
    <property type="match status" value="14"/>
</dbReference>
<feature type="repeat" description="WD" evidence="3">
    <location>
        <begin position="977"/>
        <end position="1018"/>
    </location>
</feature>
<keyword evidence="2" id="KW-0677">Repeat</keyword>
<evidence type="ECO:0000259" key="4">
    <source>
        <dbReference type="PROSITE" id="PS50943"/>
    </source>
</evidence>
<dbReference type="Proteomes" id="UP000556436">
    <property type="component" value="Unassembled WGS sequence"/>
</dbReference>
<evidence type="ECO:0000313" key="5">
    <source>
        <dbReference type="EMBL" id="MBB4888400.1"/>
    </source>
</evidence>
<dbReference type="PANTHER" id="PTHR19879:SF9">
    <property type="entry name" value="TRANSCRIPTION INITIATION FACTOR TFIID SUBUNIT 5"/>
    <property type="match status" value="1"/>
</dbReference>
<evidence type="ECO:0000256" key="2">
    <source>
        <dbReference type="ARBA" id="ARBA00022737"/>
    </source>
</evidence>
<dbReference type="SMART" id="SM00320">
    <property type="entry name" value="WD40"/>
    <property type="match status" value="14"/>
</dbReference>
<dbReference type="PROSITE" id="PS00678">
    <property type="entry name" value="WD_REPEATS_1"/>
    <property type="match status" value="8"/>
</dbReference>
<dbReference type="PROSITE" id="PS50082">
    <property type="entry name" value="WD_REPEATS_2"/>
    <property type="match status" value="12"/>
</dbReference>
<evidence type="ECO:0000256" key="3">
    <source>
        <dbReference type="PROSITE-ProRule" id="PRU00221"/>
    </source>
</evidence>
<reference evidence="5 6" key="1">
    <citation type="submission" date="2020-08" db="EMBL/GenBank/DDBJ databases">
        <title>Genomic Encyclopedia of Type Strains, Phase III (KMG-III): the genomes of soil and plant-associated and newly described type strains.</title>
        <authorList>
            <person name="Whitman W."/>
        </authorList>
    </citation>
    <scope>NUCLEOTIDE SEQUENCE [LARGE SCALE GENOMIC DNA]</scope>
    <source>
        <strain evidence="5 6">CECT 3265</strain>
    </source>
</reference>
<feature type="repeat" description="WD" evidence="3">
    <location>
        <begin position="1062"/>
        <end position="1103"/>
    </location>
</feature>
<dbReference type="InterPro" id="IPR019775">
    <property type="entry name" value="WD40_repeat_CS"/>
</dbReference>
<dbReference type="PRINTS" id="PR00320">
    <property type="entry name" value="GPROTEINBRPT"/>
</dbReference>
<dbReference type="SUPFAM" id="SSF52540">
    <property type="entry name" value="P-loop containing nucleoside triphosphate hydrolases"/>
    <property type="match status" value="1"/>
</dbReference>
<feature type="repeat" description="WD" evidence="3">
    <location>
        <begin position="727"/>
        <end position="760"/>
    </location>
</feature>
<gene>
    <name evidence="5" type="ORF">FHS38_004469</name>
</gene>
<sequence length="1216" mass="129608">MSLAALSRLAHYSRGYLSKVENGQKPPTAELARSCDDALNAGGVLVRLALDRDGRGDAAACPYPGLAAFGPGEAQWFFGRERLMAALLARADEHLRGAVPLVVVGPSGAGKSSLLHAGLRPALTHGALASPGGSARGWTVVSFTPTAAPVRALAEALRSLTGRAPEELAAALADGAQDAAGLVRGLRRDGPGGLVLVVDQFEEAFTVCVDEQVRREFVDALCDLARVPSVLVVLGLRADFYGYCLDHPGLLSALRDGAFPVGAMSSDELYEAITGPARAAGLEPEPGLVELLLADLGSRGSHGGALPLLAHALRATWQQHGSLTVADYRVTGGIHGAVAASAEHIYRGLSERDQDIARHLLLRMVHLAEGGEDTRRRVEREGLLEQSADRTAAAAVLDAFARARMVTFDTDHAQITHEALLRAWPRLRGWIDEDRAGLLIRQRLREAAEAWSRAGRDPSLLYRGSQLATARDFAGPHHRDPLDLGTTEFLTAALAHERGQQRAEERRTRRLRFLTVGLTLLLVLSVLATGVAFHLAGVAGQQRRVASSRELAARADAQSSGRPEAAMLLAAEALRRARTAEARSSLISAHAQYSASRYAGHSAAVTAVAFSPDGRMAATGGLDRWVRVWDVESRRVLTTLVGHTAVVRAVAFSPDGRTLASAGEDGTVRLYGMSRAGRLRHTATLGRGPHAVHGLTFTARGRLVAAVGEDGAVRLWDVSTGRPEGVLKGHEGAVHSVAATADGRLLASAGRDRTVRLWDVAGRSAAGVLKGHTDALWSVAFSPDGRTLASAGEDRTVRLWDASARKTVRTLEGHTDTLHEVAFSPDGKVLASAGEDRAVRLWNVDDGRPAGSFSASQEILTVAFAPRGAVLAVGDHRVVRLWDTDRSRLAGTLSSRQDTPSWAAVSPDGTTLATGGEDGRILLSGMEDRRTLGVLRGHRGPVVWAGFSPDGTRLAGLGHDRAILLWDVRRRTLVGRLTGHHDDPWVLAFSPDGKTLAGACDDGRILLWDLGGRRMTRTISGHEGSVWGLAFSPDGRTLASAGADRVVRLWDLSGNSRRTVELRGYPGIVMTVAFSPDRRHLAAAGFGGSVWLWDVQSRRPVTVLKGHTDTVWAMDFSPDGRALVTGGEDRAVRVWDVARRSSITLTGHTGSVKSVDFGPDGRALASAGDDGTTRLWQLDEQRIADSLCDLLGTELVTAEWRLLFPGAGAPRSPRCP</sequence>
<accession>A0A7W7LDW4</accession>
<dbReference type="InterPro" id="IPR036322">
    <property type="entry name" value="WD40_repeat_dom_sf"/>
</dbReference>
<feature type="repeat" description="WD" evidence="3">
    <location>
        <begin position="935"/>
        <end position="976"/>
    </location>
</feature>
<keyword evidence="6" id="KW-1185">Reference proteome</keyword>
<dbReference type="PANTHER" id="PTHR19879">
    <property type="entry name" value="TRANSCRIPTION INITIATION FACTOR TFIID"/>
    <property type="match status" value="1"/>
</dbReference>
<evidence type="ECO:0000313" key="6">
    <source>
        <dbReference type="Proteomes" id="UP000556436"/>
    </source>
</evidence>
<dbReference type="InterPro" id="IPR001680">
    <property type="entry name" value="WD40_rpt"/>
</dbReference>
<dbReference type="SUPFAM" id="SSF50998">
    <property type="entry name" value="Quinoprotein alcohol dehydrogenase-like"/>
    <property type="match status" value="1"/>
</dbReference>
<dbReference type="InterPro" id="IPR015943">
    <property type="entry name" value="WD40/YVTN_repeat-like_dom_sf"/>
</dbReference>
<dbReference type="CDD" id="cd00093">
    <property type="entry name" value="HTH_XRE"/>
    <property type="match status" value="1"/>
</dbReference>
<feature type="repeat" description="WD" evidence="3">
    <location>
        <begin position="769"/>
        <end position="810"/>
    </location>
</feature>